<reference evidence="1" key="1">
    <citation type="submission" date="2023-06" db="EMBL/GenBank/DDBJ databases">
        <title>Genome-scale phylogeny and comparative genomics of the fungal order Sordariales.</title>
        <authorList>
            <consortium name="Lawrence Berkeley National Laboratory"/>
            <person name="Hensen N."/>
            <person name="Bonometti L."/>
            <person name="Westerberg I."/>
            <person name="Brannstrom I.O."/>
            <person name="Guillou S."/>
            <person name="Cros-Aarteil S."/>
            <person name="Calhoun S."/>
            <person name="Haridas S."/>
            <person name="Kuo A."/>
            <person name="Mondo S."/>
            <person name="Pangilinan J."/>
            <person name="Riley R."/>
            <person name="LaButti K."/>
            <person name="Andreopoulos B."/>
            <person name="Lipzen A."/>
            <person name="Chen C."/>
            <person name="Yanf M."/>
            <person name="Daum C."/>
            <person name="Ng V."/>
            <person name="Clum A."/>
            <person name="Steindorff A."/>
            <person name="Ohm R."/>
            <person name="Martin F."/>
            <person name="Silar P."/>
            <person name="Natvig D."/>
            <person name="Lalanne C."/>
            <person name="Gautier V."/>
            <person name="Ament-velasquez S.L."/>
            <person name="Kruys A."/>
            <person name="Hutchinson M.I."/>
            <person name="Powell A.J."/>
            <person name="Barry K."/>
            <person name="Miller A.N."/>
            <person name="Grigoriev I.V."/>
            <person name="Debuchy R."/>
            <person name="Gladieux P."/>
            <person name="Thoren M.H."/>
            <person name="Johannesson H."/>
        </authorList>
    </citation>
    <scope>NUCLEOTIDE SEQUENCE</scope>
    <source>
        <strain evidence="1">SMH3391-2</strain>
    </source>
</reference>
<sequence length="223" mass="24268">MAMPLSIRCLISSGFHGRETISPDFMAANSAPLRCISVISSALFSSNLMCRPLPSQHRLDGRAASGGCDFGRLDTNCRIFGWERRKSVLVVSTPSIVKTSRSATPCVSRYHCWQTGWLLVVLMEFPARVLVNTLSNTHESLLNSIHTTEAAAVKEMLLKSLQHHIIFYNFASMPVLDATLVGGSGAGRLGFKFKSFAGSPGPFDGTGGCVGRRCRARSRWISS</sequence>
<proteinExistence type="predicted"/>
<organism evidence="1 2">
    <name type="scientific">Bombardia bombarda</name>
    <dbReference type="NCBI Taxonomy" id="252184"/>
    <lineage>
        <taxon>Eukaryota</taxon>
        <taxon>Fungi</taxon>
        <taxon>Dikarya</taxon>
        <taxon>Ascomycota</taxon>
        <taxon>Pezizomycotina</taxon>
        <taxon>Sordariomycetes</taxon>
        <taxon>Sordariomycetidae</taxon>
        <taxon>Sordariales</taxon>
        <taxon>Lasiosphaeriaceae</taxon>
        <taxon>Bombardia</taxon>
    </lineage>
</organism>
<protein>
    <submittedName>
        <fullName evidence="1">Uncharacterized protein</fullName>
    </submittedName>
</protein>
<name>A0AA40CF62_9PEZI</name>
<accession>A0AA40CF62</accession>
<dbReference type="EMBL" id="JAULSR010000001">
    <property type="protein sequence ID" value="KAK0636005.1"/>
    <property type="molecule type" value="Genomic_DNA"/>
</dbReference>
<dbReference type="Proteomes" id="UP001174934">
    <property type="component" value="Unassembled WGS sequence"/>
</dbReference>
<comment type="caution">
    <text evidence="1">The sequence shown here is derived from an EMBL/GenBank/DDBJ whole genome shotgun (WGS) entry which is preliminary data.</text>
</comment>
<evidence type="ECO:0000313" key="2">
    <source>
        <dbReference type="Proteomes" id="UP001174934"/>
    </source>
</evidence>
<gene>
    <name evidence="1" type="ORF">B0T17DRAFT_65962</name>
</gene>
<dbReference type="AlphaFoldDB" id="A0AA40CF62"/>
<evidence type="ECO:0000313" key="1">
    <source>
        <dbReference type="EMBL" id="KAK0636005.1"/>
    </source>
</evidence>
<keyword evidence="2" id="KW-1185">Reference proteome</keyword>